<dbReference type="PANTHER" id="PTHR37539">
    <property type="entry name" value="SECRETED PROTEIN-RELATED"/>
    <property type="match status" value="1"/>
</dbReference>
<dbReference type="AlphaFoldDB" id="A0A2K9LKU6"/>
<feature type="domain" description="ER-bound oxygenase mpaB/mpaB'/Rubber oxygenase catalytic" evidence="1">
    <location>
        <begin position="132"/>
        <end position="344"/>
    </location>
</feature>
<dbReference type="OrthoDB" id="6072815at2"/>
<name>A0A2K9LKU6_9GAMM</name>
<organism evidence="2 3">
    <name type="scientific">Ketobacter alkanivorans</name>
    <dbReference type="NCBI Taxonomy" id="1917421"/>
    <lineage>
        <taxon>Bacteria</taxon>
        <taxon>Pseudomonadati</taxon>
        <taxon>Pseudomonadota</taxon>
        <taxon>Gammaproteobacteria</taxon>
        <taxon>Pseudomonadales</taxon>
        <taxon>Ketobacteraceae</taxon>
        <taxon>Ketobacter</taxon>
    </lineage>
</organism>
<gene>
    <name evidence="2" type="ORF">Kalk_06685</name>
</gene>
<dbReference type="EMBL" id="CP022684">
    <property type="protein sequence ID" value="AUM12115.1"/>
    <property type="molecule type" value="Genomic_DNA"/>
</dbReference>
<evidence type="ECO:0000259" key="1">
    <source>
        <dbReference type="Pfam" id="PF09995"/>
    </source>
</evidence>
<dbReference type="GO" id="GO:0016491">
    <property type="term" value="F:oxidoreductase activity"/>
    <property type="evidence" value="ECO:0007669"/>
    <property type="project" value="InterPro"/>
</dbReference>
<protein>
    <recommendedName>
        <fullName evidence="1">ER-bound oxygenase mpaB/mpaB'/Rubber oxygenase catalytic domain-containing protein</fullName>
    </recommendedName>
</protein>
<dbReference type="Pfam" id="PF09995">
    <property type="entry name" value="MPAB_Lcp_cat"/>
    <property type="match status" value="1"/>
</dbReference>
<dbReference type="InterPro" id="IPR018713">
    <property type="entry name" value="MPAB/Lcp_cat_dom"/>
</dbReference>
<accession>A0A2K9LKU6</accession>
<dbReference type="InterPro" id="IPR037473">
    <property type="entry name" value="Lcp-like"/>
</dbReference>
<sequence length="410" mass="46278">MNHAETIIPGRARPFEKSQVATPPWLKAILGRELAPTRDEYNAVNSALWDGDKAMDALVAWMFEADTKERRAQVQWAFQNGDQGLENSPAAIQAFINTLQNPPGWIDFELVEEGVSFIHGLGITAGYVLRDLALMGGYMLSGFNQSLVMTGALNKGTAQRIAETGKWWIDCTEHQGMRPFGPGYKTTLQVRMVHALVRRGLDKHKDWDHSHWGLPLSQIDMVATYLGFSVVMLVGLRKLGIPVLPRESKAVIHLWSYACWLMGVEEKWLVQSETEGFVLLNHTYMTQSKPDATSRELAQALAREPLERSFDRFQSAQRKLSYHQHLGMSQYFLGRKKMAELGFEDLGLPWYPLASNGPRALAYTAEHFIPGLRDRQQQRGRKAQLAMLASMFGEQEHAIIKPDTDHPAHI</sequence>
<evidence type="ECO:0000313" key="2">
    <source>
        <dbReference type="EMBL" id="AUM12115.1"/>
    </source>
</evidence>
<dbReference type="PANTHER" id="PTHR37539:SF1">
    <property type="entry name" value="ER-BOUND OXYGENASE MPAB_MPAB'_RUBBER OXYGENASE CATALYTIC DOMAIN-CONTAINING PROTEIN"/>
    <property type="match status" value="1"/>
</dbReference>
<dbReference type="KEGG" id="kak:Kalk_06685"/>
<keyword evidence="3" id="KW-1185">Reference proteome</keyword>
<dbReference type="Proteomes" id="UP000235116">
    <property type="component" value="Chromosome"/>
</dbReference>
<evidence type="ECO:0000313" key="3">
    <source>
        <dbReference type="Proteomes" id="UP000235116"/>
    </source>
</evidence>
<reference evidence="3" key="1">
    <citation type="submission" date="2017-08" db="EMBL/GenBank/DDBJ databases">
        <title>Direct submision.</title>
        <authorList>
            <person name="Kim S.-J."/>
            <person name="Rhee S.-K."/>
        </authorList>
    </citation>
    <scope>NUCLEOTIDE SEQUENCE [LARGE SCALE GENOMIC DNA]</scope>
    <source>
        <strain evidence="3">GI5</strain>
    </source>
</reference>
<proteinExistence type="predicted"/>
<dbReference type="RefSeq" id="WP_101893451.1">
    <property type="nucleotide sequence ID" value="NZ_CP022684.1"/>
</dbReference>